<evidence type="ECO:0000256" key="1">
    <source>
        <dbReference type="SAM" id="MobiDB-lite"/>
    </source>
</evidence>
<comment type="caution">
    <text evidence="3">The sequence shown here is derived from an EMBL/GenBank/DDBJ whole genome shotgun (WGS) entry which is preliminary data.</text>
</comment>
<evidence type="ECO:0000313" key="4">
    <source>
        <dbReference type="Proteomes" id="UP001331761"/>
    </source>
</evidence>
<proteinExistence type="predicted"/>
<dbReference type="EMBL" id="WIXE01018177">
    <property type="protein sequence ID" value="KAK5971148.1"/>
    <property type="molecule type" value="Genomic_DNA"/>
</dbReference>
<dbReference type="Proteomes" id="UP001331761">
    <property type="component" value="Unassembled WGS sequence"/>
</dbReference>
<gene>
    <name evidence="3" type="ORF">GCK32_006924</name>
</gene>
<name>A0AAN8II30_TRICO</name>
<keyword evidence="4" id="KW-1185">Reference proteome</keyword>
<evidence type="ECO:0000313" key="3">
    <source>
        <dbReference type="EMBL" id="KAK5971148.1"/>
    </source>
</evidence>
<organism evidence="3 4">
    <name type="scientific">Trichostrongylus colubriformis</name>
    <name type="common">Black scour worm</name>
    <dbReference type="NCBI Taxonomy" id="6319"/>
    <lineage>
        <taxon>Eukaryota</taxon>
        <taxon>Metazoa</taxon>
        <taxon>Ecdysozoa</taxon>
        <taxon>Nematoda</taxon>
        <taxon>Chromadorea</taxon>
        <taxon>Rhabditida</taxon>
        <taxon>Rhabditina</taxon>
        <taxon>Rhabditomorpha</taxon>
        <taxon>Strongyloidea</taxon>
        <taxon>Trichostrongylidae</taxon>
        <taxon>Trichostrongylus</taxon>
    </lineage>
</organism>
<evidence type="ECO:0000256" key="2">
    <source>
        <dbReference type="SAM" id="SignalP"/>
    </source>
</evidence>
<protein>
    <submittedName>
        <fullName evidence="3">Uncharacterized protein</fullName>
    </submittedName>
</protein>
<dbReference type="AlphaFoldDB" id="A0AAN8II30"/>
<feature type="signal peptide" evidence="2">
    <location>
        <begin position="1"/>
        <end position="20"/>
    </location>
</feature>
<reference evidence="3 4" key="1">
    <citation type="submission" date="2019-10" db="EMBL/GenBank/DDBJ databases">
        <title>Assembly and Annotation for the nematode Trichostrongylus colubriformis.</title>
        <authorList>
            <person name="Martin J."/>
        </authorList>
    </citation>
    <scope>NUCLEOTIDE SEQUENCE [LARGE SCALE GENOMIC DNA]</scope>
    <source>
        <strain evidence="3">G859</strain>
        <tissue evidence="3">Whole worm</tissue>
    </source>
</reference>
<feature type="region of interest" description="Disordered" evidence="1">
    <location>
        <begin position="217"/>
        <end position="238"/>
    </location>
</feature>
<accession>A0AAN8II30</accession>
<feature type="chain" id="PRO_5042955035" evidence="2">
    <location>
        <begin position="21"/>
        <end position="366"/>
    </location>
</feature>
<keyword evidence="2" id="KW-0732">Signal</keyword>
<sequence>MKVALLHLVVYGLSILPTIAMTNRLLENYERKLNSLTTSSDLIRTSGKQKMKRYRCVEEYVDEQGNVIGEGNEHITTTVAPPKPPKLWRSRTVEHHNDRNTVSATSAVAEGVTTAVRKPNNQIKLHLLKPSGKVTEKTIRRKMKIKKKKTGTTRPKPDEDNTGLLRVYAIKTSSPESTTTITTTSTVCPITDATAVTANENSDDVIMQKYFPQMQNDDSGHFAEKLPSTPSLPPKERSRALRAPQLDFMEMKSSDENQMDYMRTVPPNHHEIRRAFKFISYVKYLEYDDQSDFGDYMPYYRVKLGRRRARPYRGLLTRKYPSWQAFTRARLAHLPPPYKTEIDQSIPMASAPVMREVILLAILIIY</sequence>